<dbReference type="Gene3D" id="3.30.450.20">
    <property type="entry name" value="PAS domain"/>
    <property type="match status" value="2"/>
</dbReference>
<dbReference type="EC" id="2.7.13.3" evidence="2"/>
<protein>
    <recommendedName>
        <fullName evidence="2">histidine kinase</fullName>
        <ecNumber evidence="2">2.7.13.3</ecNumber>
    </recommendedName>
</protein>
<dbReference type="InterPro" id="IPR011102">
    <property type="entry name" value="Sig_transdc_His_kinase_HWE"/>
</dbReference>
<evidence type="ECO:0000313" key="14">
    <source>
        <dbReference type="EMBL" id="ONG50679.1"/>
    </source>
</evidence>
<dbReference type="GO" id="GO:0005524">
    <property type="term" value="F:ATP binding"/>
    <property type="evidence" value="ECO:0007669"/>
    <property type="project" value="UniProtKB-KW"/>
</dbReference>
<evidence type="ECO:0000256" key="9">
    <source>
        <dbReference type="ARBA" id="ARBA00022777"/>
    </source>
</evidence>
<reference evidence="14 15" key="1">
    <citation type="submission" date="2016-10" db="EMBL/GenBank/DDBJ databases">
        <title>Draft Genome sequence of Roseomonas sp. strain M3.</title>
        <authorList>
            <person name="Subhash Y."/>
            <person name="Lee S."/>
        </authorList>
    </citation>
    <scope>NUCLEOTIDE SEQUENCE [LARGE SCALE GENOMIC DNA]</scope>
    <source>
        <strain evidence="14 15">M3</strain>
    </source>
</reference>
<evidence type="ECO:0000256" key="8">
    <source>
        <dbReference type="ARBA" id="ARBA00022741"/>
    </source>
</evidence>
<gene>
    <name evidence="14" type="ORF">BKE38_17525</name>
</gene>
<dbReference type="InterPro" id="IPR035965">
    <property type="entry name" value="PAS-like_dom_sf"/>
</dbReference>
<dbReference type="Pfam" id="PF08447">
    <property type="entry name" value="PAS_3"/>
    <property type="match status" value="1"/>
</dbReference>
<dbReference type="PANTHER" id="PTHR41523:SF8">
    <property type="entry name" value="ETHYLENE RESPONSE SENSOR PROTEIN"/>
    <property type="match status" value="1"/>
</dbReference>
<dbReference type="Gene3D" id="3.30.565.10">
    <property type="entry name" value="Histidine kinase-like ATPase, C-terminal domain"/>
    <property type="match status" value="1"/>
</dbReference>
<keyword evidence="9" id="KW-0418">Kinase</keyword>
<evidence type="ECO:0000256" key="4">
    <source>
        <dbReference type="ARBA" id="ARBA00022630"/>
    </source>
</evidence>
<feature type="domain" description="PAS" evidence="12">
    <location>
        <begin position="179"/>
        <end position="223"/>
    </location>
</feature>
<sequence>MEAGGYADAEAVLEAALKLLAAAPEPPQPGHALLLRLEKRLQGLGGAEAMATAAALLGEALDLSRVSFRELTPGGSAEGWSPSGPVAPPDLPPALLEAVAEGQPLALPGGDGDDRLPAGAPAILAAPRLEDGRLSGLLLAEAPAPRAWRRRELALAAEFAARLASALRRARMEAALFESEQRYRTLFDACPFAIIIIDTATHAVLDVNENACESYGYSRDAFLRLRIGDLDVRREPEAIRAHARGFTIRPGVQQFETQHRDSAGRVRDVLVRVHGLRLGGRDISYGAHVDITDRKAAEARLRLALRAARLGTWEFDLAADRGRRAGPLAEATPQVAAEGFGMAEWIEPIHPEDRPAVQAAFEALARDERPEFRAEFRVRRPGADGQSAAGTDWIWISSHGAVAERDGAGRPRRIAGVAQDCTDRKQAEERQALLTREVDHRAKNALAVVQAALRLTRAETLPLYRRAVEGRVAALARAQTLLAEDRWTGADLAALLRGEIEPFLSGRAQALRLEGPAVLLPAAAAQPLAMAMHELATNATKHGALSVPQGEIAIAWTVDDSAERRLRMLWQERGGPALQGPPARRGFGARVMEATLRGQLGGALAFDWAGEGLLCRLELPLQRAAGHGPLPSGAVAGPLAEAKD</sequence>
<accession>A0A1V2GZX0</accession>
<evidence type="ECO:0000256" key="10">
    <source>
        <dbReference type="ARBA" id="ARBA00022840"/>
    </source>
</evidence>
<dbReference type="SUPFAM" id="SSF55781">
    <property type="entry name" value="GAF domain-like"/>
    <property type="match status" value="1"/>
</dbReference>
<dbReference type="Pfam" id="PF07536">
    <property type="entry name" value="HWE_HK"/>
    <property type="match status" value="1"/>
</dbReference>
<keyword evidence="11" id="KW-0843">Virulence</keyword>
<dbReference type="PROSITE" id="PS50112">
    <property type="entry name" value="PAS"/>
    <property type="match status" value="1"/>
</dbReference>
<keyword evidence="7" id="KW-0677">Repeat</keyword>
<keyword evidence="4" id="KW-0285">Flavoprotein</keyword>
<dbReference type="CDD" id="cd00130">
    <property type="entry name" value="PAS"/>
    <property type="match status" value="1"/>
</dbReference>
<evidence type="ECO:0000256" key="1">
    <source>
        <dbReference type="ARBA" id="ARBA00000085"/>
    </source>
</evidence>
<dbReference type="SMART" id="SM00091">
    <property type="entry name" value="PAS"/>
    <property type="match status" value="2"/>
</dbReference>
<dbReference type="InterPro" id="IPR013655">
    <property type="entry name" value="PAS_fold_3"/>
</dbReference>
<dbReference type="InterPro" id="IPR000014">
    <property type="entry name" value="PAS"/>
</dbReference>
<dbReference type="Proteomes" id="UP000188879">
    <property type="component" value="Unassembled WGS sequence"/>
</dbReference>
<dbReference type="SMART" id="SM00065">
    <property type="entry name" value="GAF"/>
    <property type="match status" value="1"/>
</dbReference>
<keyword evidence="5" id="KW-0288">FMN</keyword>
<keyword evidence="15" id="KW-1185">Reference proteome</keyword>
<dbReference type="PANTHER" id="PTHR41523">
    <property type="entry name" value="TWO-COMPONENT SYSTEM SENSOR PROTEIN"/>
    <property type="match status" value="1"/>
</dbReference>
<dbReference type="AlphaFoldDB" id="A0A1V2GZX0"/>
<dbReference type="InterPro" id="IPR000700">
    <property type="entry name" value="PAS-assoc_C"/>
</dbReference>
<comment type="catalytic activity">
    <reaction evidence="1">
        <text>ATP + protein L-histidine = ADP + protein N-phospho-L-histidine.</text>
        <dbReference type="EC" id="2.7.13.3"/>
    </reaction>
</comment>
<keyword evidence="10" id="KW-0067">ATP-binding</keyword>
<dbReference type="PROSITE" id="PS50113">
    <property type="entry name" value="PAC"/>
    <property type="match status" value="1"/>
</dbReference>
<keyword evidence="6" id="KW-0808">Transferase</keyword>
<dbReference type="Pfam" id="PF13426">
    <property type="entry name" value="PAS_9"/>
    <property type="match status" value="1"/>
</dbReference>
<proteinExistence type="predicted"/>
<dbReference type="NCBIfam" id="TIGR00229">
    <property type="entry name" value="sensory_box"/>
    <property type="match status" value="1"/>
</dbReference>
<dbReference type="InterPro" id="IPR029016">
    <property type="entry name" value="GAF-like_dom_sf"/>
</dbReference>
<evidence type="ECO:0000256" key="5">
    <source>
        <dbReference type="ARBA" id="ARBA00022643"/>
    </source>
</evidence>
<dbReference type="InterPro" id="IPR036890">
    <property type="entry name" value="HATPase_C_sf"/>
</dbReference>
<evidence type="ECO:0000256" key="7">
    <source>
        <dbReference type="ARBA" id="ARBA00022737"/>
    </source>
</evidence>
<keyword evidence="8" id="KW-0547">Nucleotide-binding</keyword>
<evidence type="ECO:0000256" key="2">
    <source>
        <dbReference type="ARBA" id="ARBA00012438"/>
    </source>
</evidence>
<feature type="domain" description="PAC" evidence="13">
    <location>
        <begin position="372"/>
        <end position="433"/>
    </location>
</feature>
<evidence type="ECO:0000256" key="6">
    <source>
        <dbReference type="ARBA" id="ARBA00022679"/>
    </source>
</evidence>
<evidence type="ECO:0000256" key="11">
    <source>
        <dbReference type="ARBA" id="ARBA00023026"/>
    </source>
</evidence>
<organism evidence="14 15">
    <name type="scientific">Teichococcus deserti</name>
    <dbReference type="NCBI Taxonomy" id="1817963"/>
    <lineage>
        <taxon>Bacteria</taxon>
        <taxon>Pseudomonadati</taxon>
        <taxon>Pseudomonadota</taxon>
        <taxon>Alphaproteobacteria</taxon>
        <taxon>Acetobacterales</taxon>
        <taxon>Roseomonadaceae</taxon>
        <taxon>Roseomonas</taxon>
    </lineage>
</organism>
<dbReference type="GO" id="GO:0004673">
    <property type="term" value="F:protein histidine kinase activity"/>
    <property type="evidence" value="ECO:0007669"/>
    <property type="project" value="UniProtKB-EC"/>
</dbReference>
<dbReference type="Gene3D" id="3.30.450.40">
    <property type="match status" value="1"/>
</dbReference>
<evidence type="ECO:0000313" key="15">
    <source>
        <dbReference type="Proteomes" id="UP000188879"/>
    </source>
</evidence>
<dbReference type="Pfam" id="PF01590">
    <property type="entry name" value="GAF"/>
    <property type="match status" value="1"/>
</dbReference>
<dbReference type="SMART" id="SM00911">
    <property type="entry name" value="HWE_HK"/>
    <property type="match status" value="1"/>
</dbReference>
<evidence type="ECO:0000259" key="12">
    <source>
        <dbReference type="PROSITE" id="PS50112"/>
    </source>
</evidence>
<keyword evidence="3" id="KW-0597">Phosphoprotein</keyword>
<evidence type="ECO:0000256" key="3">
    <source>
        <dbReference type="ARBA" id="ARBA00022553"/>
    </source>
</evidence>
<dbReference type="EMBL" id="MLCO01000182">
    <property type="protein sequence ID" value="ONG50679.1"/>
    <property type="molecule type" value="Genomic_DNA"/>
</dbReference>
<dbReference type="InterPro" id="IPR003018">
    <property type="entry name" value="GAF"/>
</dbReference>
<name>A0A1V2GZX0_9PROT</name>
<comment type="caution">
    <text evidence="14">The sequence shown here is derived from an EMBL/GenBank/DDBJ whole genome shotgun (WGS) entry which is preliminary data.</text>
</comment>
<dbReference type="SUPFAM" id="SSF55785">
    <property type="entry name" value="PYP-like sensor domain (PAS domain)"/>
    <property type="match status" value="2"/>
</dbReference>
<evidence type="ECO:0000259" key="13">
    <source>
        <dbReference type="PROSITE" id="PS50113"/>
    </source>
</evidence>